<reference evidence="3 4" key="4">
    <citation type="journal article" date="2010" name="Environ. Microbiol.">
        <title>The bacterial genus Collimonas: mycophagy, weathering and other adaptive solutions to life in oligotrophic soil environments.</title>
        <authorList>
            <person name="Leveau J.H."/>
            <person name="Uroz S."/>
            <person name="de Boer W."/>
        </authorList>
    </citation>
    <scope>NUCLEOTIDE SEQUENCE [LARGE SCALE GENOMIC DNA]</scope>
    <source>
        <strain evidence="3 4">Ter331</strain>
    </source>
</reference>
<name>G0AJ97_COLFT</name>
<feature type="domain" description="Amidohydrolase-related" evidence="2">
    <location>
        <begin position="19"/>
        <end position="289"/>
    </location>
</feature>
<dbReference type="InterPro" id="IPR032466">
    <property type="entry name" value="Metal_Hydrolase"/>
</dbReference>
<dbReference type="Proteomes" id="UP000008392">
    <property type="component" value="Chromosome"/>
</dbReference>
<dbReference type="EMBL" id="CP002745">
    <property type="protein sequence ID" value="AEK61031.1"/>
    <property type="molecule type" value="Genomic_DNA"/>
</dbReference>
<evidence type="ECO:0000313" key="4">
    <source>
        <dbReference type="Proteomes" id="UP000008392"/>
    </source>
</evidence>
<dbReference type="PANTHER" id="PTHR43569">
    <property type="entry name" value="AMIDOHYDROLASE"/>
    <property type="match status" value="1"/>
</dbReference>
<dbReference type="KEGG" id="cfu:CFU_1199"/>
<evidence type="ECO:0000256" key="1">
    <source>
        <dbReference type="ARBA" id="ARBA00038310"/>
    </source>
</evidence>
<dbReference type="eggNOG" id="COG3618">
    <property type="taxonomic scope" value="Bacteria"/>
</dbReference>
<dbReference type="HOGENOM" id="CLU_044590_3_0_4"/>
<proteinExistence type="inferred from homology"/>
<dbReference type="PANTHER" id="PTHR43569:SF2">
    <property type="entry name" value="AMIDOHYDROLASE-RELATED DOMAIN-CONTAINING PROTEIN"/>
    <property type="match status" value="1"/>
</dbReference>
<reference evidence="4" key="6">
    <citation type="submission" date="2011-05" db="EMBL/GenBank/DDBJ databases">
        <title>Complete sequence of Collimonas fungivorans Ter331.</title>
        <authorList>
            <person name="Leveau J.H."/>
        </authorList>
    </citation>
    <scope>NUCLEOTIDE SEQUENCE [LARGE SCALE GENOMIC DNA]</scope>
    <source>
        <strain evidence="4">Ter331</strain>
    </source>
</reference>
<dbReference type="SUPFAM" id="SSF51556">
    <property type="entry name" value="Metallo-dependent hydrolases"/>
    <property type="match status" value="1"/>
</dbReference>
<keyword evidence="3" id="KW-0378">Hydrolase</keyword>
<dbReference type="InterPro" id="IPR052350">
    <property type="entry name" value="Metallo-dep_Lactonases"/>
</dbReference>
<protein>
    <submittedName>
        <fullName evidence="3">L-fuconolactone hydrolase</fullName>
    </submittedName>
</protein>
<dbReference type="RefSeq" id="WP_014005185.1">
    <property type="nucleotide sequence ID" value="NC_015856.1"/>
</dbReference>
<organism evidence="3 4">
    <name type="scientific">Collimonas fungivorans (strain Ter331)</name>
    <dbReference type="NCBI Taxonomy" id="1005048"/>
    <lineage>
        <taxon>Bacteria</taxon>
        <taxon>Pseudomonadati</taxon>
        <taxon>Pseudomonadota</taxon>
        <taxon>Betaproteobacteria</taxon>
        <taxon>Burkholderiales</taxon>
        <taxon>Oxalobacteraceae</taxon>
        <taxon>Collimonas</taxon>
    </lineage>
</organism>
<dbReference type="GO" id="GO:0016787">
    <property type="term" value="F:hydrolase activity"/>
    <property type="evidence" value="ECO:0007669"/>
    <property type="project" value="UniProtKB-KW"/>
</dbReference>
<dbReference type="Gene3D" id="3.20.20.140">
    <property type="entry name" value="Metal-dependent hydrolases"/>
    <property type="match status" value="1"/>
</dbReference>
<evidence type="ECO:0000259" key="2">
    <source>
        <dbReference type="Pfam" id="PF04909"/>
    </source>
</evidence>
<dbReference type="InterPro" id="IPR006680">
    <property type="entry name" value="Amidohydro-rel"/>
</dbReference>
<dbReference type="Pfam" id="PF04909">
    <property type="entry name" value="Amidohydro_2"/>
    <property type="match status" value="1"/>
</dbReference>
<dbReference type="AlphaFoldDB" id="G0AJ97"/>
<dbReference type="STRING" id="1005048.CFU_1199"/>
<reference evidence="3 4" key="2">
    <citation type="journal article" date="2006" name="J. Microbiol. Methods">
        <title>Genomic flank-sequencing of plasposon insertion sites for rapid identification of functional genes.</title>
        <authorList>
            <person name="Leveau J.H."/>
            <person name="Gerards S."/>
            <person name="Fritsche K."/>
            <person name="Zondag G."/>
            <person name="van Veen J.A."/>
        </authorList>
    </citation>
    <scope>NUCLEOTIDE SEQUENCE [LARGE SCALE GENOMIC DNA]</scope>
    <source>
        <strain evidence="3 4">Ter331</strain>
    </source>
</reference>
<reference evidence="3 4" key="3">
    <citation type="journal article" date="2008" name="FEMS Microbiol. Ecol.">
        <title>Identification and characterization of genes underlying chitinolysis in Collimonas fungivorans Ter331.</title>
        <authorList>
            <person name="Fritsche K."/>
            <person name="de Boer W."/>
            <person name="Gerards S."/>
            <person name="van den Berg M."/>
            <person name="van Veen J.A."/>
            <person name="Leveau J.H."/>
        </authorList>
    </citation>
    <scope>NUCLEOTIDE SEQUENCE [LARGE SCALE GENOMIC DNA]</scope>
    <source>
        <strain evidence="3 4">Ter331</strain>
    </source>
</reference>
<evidence type="ECO:0000313" key="3">
    <source>
        <dbReference type="EMBL" id="AEK61031.1"/>
    </source>
</evidence>
<reference evidence="3 4" key="5">
    <citation type="journal article" date="2011" name="ISME J.">
        <title>Dual transcriptional profiling of a bacterial/fungal confrontation: Collimonas fungivorans versus Aspergillus niger.</title>
        <authorList>
            <person name="Mela F."/>
            <person name="Fritsche K."/>
            <person name="de Boer W."/>
            <person name="van Veen J.A."/>
            <person name="de Graaff L.H."/>
            <person name="van den Berg M."/>
            <person name="Leveau J.H."/>
        </authorList>
    </citation>
    <scope>NUCLEOTIDE SEQUENCE [LARGE SCALE GENOMIC DNA]</scope>
    <source>
        <strain evidence="3 4">Ter331</strain>
    </source>
</reference>
<reference evidence="3 4" key="1">
    <citation type="journal article" date="2004" name="Environ. Microbiol.">
        <title>Phylogeny-function analysis of (meta)genomic libraries: screening for expression of ribosomal RNA genes by large-insert library fluorescent in situ hybridization (LIL-FISH).</title>
        <authorList>
            <person name="Leveau J.H."/>
            <person name="Gerards S."/>
            <person name="de Boer W."/>
            <person name="van Veen J.A."/>
        </authorList>
    </citation>
    <scope>NUCLEOTIDE SEQUENCE [LARGE SCALE GENOMIC DNA]</scope>
    <source>
        <strain evidence="3 4">Ter331</strain>
    </source>
</reference>
<accession>G0AJ97</accession>
<comment type="similarity">
    <text evidence="1">Belongs to the metallo-dependent hydrolases superfamily.</text>
</comment>
<keyword evidence="4" id="KW-1185">Reference proteome</keyword>
<gene>
    <name evidence="3" type="ordered locus">CFU_1199</name>
</gene>
<sequence length="289" mass="32015">MPDDLPDDMLDTAPAPVRIDAHQHFWLLANRTGQWPPPELAAIHRDFLPDQLEPLLQQHGISGSVLVQSLPSMSDTLFMLGLTERSAFIRAVVGWADLKAANAEPQIQLLASHPKMRGLRPMLQGLADDWICDPQLAPAIAAMQRHRLSLDALVVPRQLPFLLEFAERYPDLPIVIDHAAKPLIASAAIEPWRTSMSRLAALPQVYCKLSGLVTEAAAGWQVAQLQPYASHVLEVFGAERVLWGSDWPVVNLAADYGRWLAATDVLLAGLDALQRQQVMGLNAQRFYRL</sequence>